<sequence length="276" mass="28955">MEGGTAMAETELLERALGYTLCALRPVTLRTLNRPTPCRGWDLETLLWHTDDSLCALREGIEDGYVGVPPRAEAESDAQVRAQADAEAADAGTEAGAEPRAPGAGTAPATAGARRDSVPRPSLPPDGERHRRDDPAATVRATASRLLGAWVAARPDQVLSVADLPLTAAAVARAGALEIAVHGWDIARATGLPRPVPAALANELLRTARQLVPSPALRFPLFGPPLTVPAEADPSDRLVAFLGRDPAWNAGGRRRAPSRRPVPPPGEASGRPPLTP</sequence>
<dbReference type="SUPFAM" id="SSF109854">
    <property type="entry name" value="DinB/YfiT-like putative metalloenzymes"/>
    <property type="match status" value="1"/>
</dbReference>
<feature type="compositionally biased region" description="Basic and acidic residues" evidence="1">
    <location>
        <begin position="126"/>
        <end position="135"/>
    </location>
</feature>
<keyword evidence="3" id="KW-1185">Reference proteome</keyword>
<evidence type="ECO:0000313" key="3">
    <source>
        <dbReference type="Proteomes" id="UP000631535"/>
    </source>
</evidence>
<dbReference type="EMBL" id="BMMP01000009">
    <property type="protein sequence ID" value="GGO50902.1"/>
    <property type="molecule type" value="Genomic_DNA"/>
</dbReference>
<comment type="caution">
    <text evidence="2">The sequence shown here is derived from an EMBL/GenBank/DDBJ whole genome shotgun (WGS) entry which is preliminary data.</text>
</comment>
<dbReference type="Proteomes" id="UP000631535">
    <property type="component" value="Unassembled WGS sequence"/>
</dbReference>
<feature type="compositionally biased region" description="Low complexity" evidence="1">
    <location>
        <begin position="77"/>
        <end position="112"/>
    </location>
</feature>
<evidence type="ECO:0000313" key="2">
    <source>
        <dbReference type="EMBL" id="GGO50902.1"/>
    </source>
</evidence>
<gene>
    <name evidence="2" type="ORF">GCM10012287_31730</name>
</gene>
<organism evidence="2 3">
    <name type="scientific">Streptomyces daqingensis</name>
    <dbReference type="NCBI Taxonomy" id="1472640"/>
    <lineage>
        <taxon>Bacteria</taxon>
        <taxon>Bacillati</taxon>
        <taxon>Actinomycetota</taxon>
        <taxon>Actinomycetes</taxon>
        <taxon>Kitasatosporales</taxon>
        <taxon>Streptomycetaceae</taxon>
        <taxon>Streptomyces</taxon>
    </lineage>
</organism>
<accession>A0ABQ2MFN3</accession>
<dbReference type="InterPro" id="IPR034660">
    <property type="entry name" value="DinB/YfiT-like"/>
</dbReference>
<name>A0ABQ2MFN3_9ACTN</name>
<reference evidence="3" key="1">
    <citation type="journal article" date="2019" name="Int. J. Syst. Evol. Microbiol.">
        <title>The Global Catalogue of Microorganisms (GCM) 10K type strain sequencing project: providing services to taxonomists for standard genome sequencing and annotation.</title>
        <authorList>
            <consortium name="The Broad Institute Genomics Platform"/>
            <consortium name="The Broad Institute Genome Sequencing Center for Infectious Disease"/>
            <person name="Wu L."/>
            <person name="Ma J."/>
        </authorList>
    </citation>
    <scope>NUCLEOTIDE SEQUENCE [LARGE SCALE GENOMIC DNA]</scope>
    <source>
        <strain evidence="3">CGMCC 4.7178</strain>
    </source>
</reference>
<feature type="region of interest" description="Disordered" evidence="1">
    <location>
        <begin position="68"/>
        <end position="137"/>
    </location>
</feature>
<evidence type="ECO:0008006" key="4">
    <source>
        <dbReference type="Google" id="ProtNLM"/>
    </source>
</evidence>
<protein>
    <recommendedName>
        <fullName evidence="4">TIGR03086 family protein</fullName>
    </recommendedName>
</protein>
<feature type="region of interest" description="Disordered" evidence="1">
    <location>
        <begin position="247"/>
        <end position="276"/>
    </location>
</feature>
<proteinExistence type="predicted"/>
<evidence type="ECO:0000256" key="1">
    <source>
        <dbReference type="SAM" id="MobiDB-lite"/>
    </source>
</evidence>